<dbReference type="PANTHER" id="PTHR35789">
    <property type="entry name" value="SPORE GERMINATION PROTEIN B3"/>
    <property type="match status" value="1"/>
</dbReference>
<dbReference type="PANTHER" id="PTHR35789:SF1">
    <property type="entry name" value="SPORE GERMINATION PROTEIN B3"/>
    <property type="match status" value="1"/>
</dbReference>
<sequence length="394" mass="45331">MKMKCTFILLLSVFVLAGCWDSNEPERLVYANGLGIDYKNGKVLVHLQIINMKGLAKSESGGDPSSLNAADVGTATGNTLEEALFNLYHTADRRIYWGHLSFVIFSEKALNAGGLKYAVDFLDRYRETRYRIFFFMTKDSIKDAMLISPIENISMAFSKLSDPDDNYHQSSFIPPINLREIIIQLDEPAYQVSIPELKITEQWTGQDKKKKSLLMESVTIISNNKIKEFLPNNVMNGGRLVNKDFVRDSITLFPGTKKDTSVILYDKKTKITPIIEKNGKVRFDVDLKIRASVELMKIDITRKQYESEIKRSIKKEIKKTYQYTQKRDIDLFKLSKILYRNENDTWKRIENEGMIPLEDDTLRSIRVEVELQDTGKQKLSPIFEGHKDKGVENQ</sequence>
<dbReference type="GO" id="GO:0009847">
    <property type="term" value="P:spore germination"/>
    <property type="evidence" value="ECO:0007669"/>
    <property type="project" value="InterPro"/>
</dbReference>
<protein>
    <submittedName>
        <fullName evidence="11">Ger(X)C family spore germination protein</fullName>
    </submittedName>
</protein>
<dbReference type="InterPro" id="IPR008844">
    <property type="entry name" value="Spore_GerAC-like"/>
</dbReference>
<dbReference type="RefSeq" id="WP_367406942.1">
    <property type="nucleotide sequence ID" value="NZ_JARNBH010000012.1"/>
</dbReference>
<evidence type="ECO:0000259" key="10">
    <source>
        <dbReference type="Pfam" id="PF25198"/>
    </source>
</evidence>
<name>A0AAW9NBZ9_9BACI</name>
<comment type="subcellular location">
    <subcellularLocation>
        <location evidence="1">Membrane</location>
        <topology evidence="1">Lipid-anchor</topology>
    </subcellularLocation>
</comment>
<keyword evidence="12" id="KW-1185">Reference proteome</keyword>
<dbReference type="InterPro" id="IPR057336">
    <property type="entry name" value="GerAC_N"/>
</dbReference>
<evidence type="ECO:0000256" key="7">
    <source>
        <dbReference type="ARBA" id="ARBA00023288"/>
    </source>
</evidence>
<keyword evidence="7" id="KW-0449">Lipoprotein</keyword>
<dbReference type="PROSITE" id="PS51257">
    <property type="entry name" value="PROKAR_LIPOPROTEIN"/>
    <property type="match status" value="1"/>
</dbReference>
<dbReference type="Pfam" id="PF05504">
    <property type="entry name" value="Spore_GerAC"/>
    <property type="match status" value="1"/>
</dbReference>
<dbReference type="Proteomes" id="UP001307168">
    <property type="component" value="Unassembled WGS sequence"/>
</dbReference>
<evidence type="ECO:0000256" key="8">
    <source>
        <dbReference type="SAM" id="SignalP"/>
    </source>
</evidence>
<dbReference type="NCBIfam" id="TIGR02887">
    <property type="entry name" value="spore_ger_x_C"/>
    <property type="match status" value="1"/>
</dbReference>
<organism evidence="11 12">
    <name type="scientific">Peribacillus castrilensis</name>
    <dbReference type="NCBI Taxonomy" id="2897690"/>
    <lineage>
        <taxon>Bacteria</taxon>
        <taxon>Bacillati</taxon>
        <taxon>Bacillota</taxon>
        <taxon>Bacilli</taxon>
        <taxon>Bacillales</taxon>
        <taxon>Bacillaceae</taxon>
        <taxon>Peribacillus</taxon>
    </lineage>
</organism>
<dbReference type="AlphaFoldDB" id="A0AAW9NBZ9"/>
<dbReference type="InterPro" id="IPR038501">
    <property type="entry name" value="Spore_GerAC_C_sf"/>
</dbReference>
<evidence type="ECO:0000313" key="12">
    <source>
        <dbReference type="Proteomes" id="UP001307168"/>
    </source>
</evidence>
<proteinExistence type="inferred from homology"/>
<evidence type="ECO:0000259" key="9">
    <source>
        <dbReference type="Pfam" id="PF05504"/>
    </source>
</evidence>
<dbReference type="EMBL" id="JARNBH010000012">
    <property type="protein sequence ID" value="MEC0273853.1"/>
    <property type="molecule type" value="Genomic_DNA"/>
</dbReference>
<feature type="chain" id="PRO_5043959383" evidence="8">
    <location>
        <begin position="18"/>
        <end position="394"/>
    </location>
</feature>
<feature type="domain" description="Spore germination protein N-terminal" evidence="10">
    <location>
        <begin position="21"/>
        <end position="199"/>
    </location>
</feature>
<reference evidence="11 12" key="1">
    <citation type="submission" date="2023-03" db="EMBL/GenBank/DDBJ databases">
        <title>Bacillus Genome Sequencing.</title>
        <authorList>
            <person name="Dunlap C."/>
        </authorList>
    </citation>
    <scope>NUCLEOTIDE SEQUENCE [LARGE SCALE GENOMIC DNA]</scope>
    <source>
        <strain evidence="11 12">B-41290</strain>
    </source>
</reference>
<keyword evidence="3" id="KW-0309">Germination</keyword>
<keyword evidence="6" id="KW-0564">Palmitate</keyword>
<evidence type="ECO:0000313" key="11">
    <source>
        <dbReference type="EMBL" id="MEC0273853.1"/>
    </source>
</evidence>
<dbReference type="Gene3D" id="3.30.300.210">
    <property type="entry name" value="Nutrient germinant receptor protein C, domain 3"/>
    <property type="match status" value="1"/>
</dbReference>
<evidence type="ECO:0000256" key="1">
    <source>
        <dbReference type="ARBA" id="ARBA00004635"/>
    </source>
</evidence>
<evidence type="ECO:0000256" key="4">
    <source>
        <dbReference type="ARBA" id="ARBA00022729"/>
    </source>
</evidence>
<keyword evidence="5" id="KW-0472">Membrane</keyword>
<feature type="signal peptide" evidence="8">
    <location>
        <begin position="1"/>
        <end position="17"/>
    </location>
</feature>
<keyword evidence="4 8" id="KW-0732">Signal</keyword>
<dbReference type="InterPro" id="IPR046953">
    <property type="entry name" value="Spore_GerAC-like_C"/>
</dbReference>
<feature type="domain" description="Spore germination GerAC-like C-terminal" evidence="9">
    <location>
        <begin position="219"/>
        <end position="374"/>
    </location>
</feature>
<gene>
    <name evidence="11" type="ORF">P4706_12415</name>
</gene>
<comment type="similarity">
    <text evidence="2">Belongs to the GerABKC lipoprotein family.</text>
</comment>
<evidence type="ECO:0000256" key="3">
    <source>
        <dbReference type="ARBA" id="ARBA00022544"/>
    </source>
</evidence>
<evidence type="ECO:0000256" key="5">
    <source>
        <dbReference type="ARBA" id="ARBA00023136"/>
    </source>
</evidence>
<evidence type="ECO:0000256" key="2">
    <source>
        <dbReference type="ARBA" id="ARBA00007886"/>
    </source>
</evidence>
<accession>A0AAW9NBZ9</accession>
<dbReference type="GO" id="GO:0016020">
    <property type="term" value="C:membrane"/>
    <property type="evidence" value="ECO:0007669"/>
    <property type="project" value="UniProtKB-SubCell"/>
</dbReference>
<dbReference type="Pfam" id="PF25198">
    <property type="entry name" value="Spore_GerAC_N"/>
    <property type="match status" value="1"/>
</dbReference>
<evidence type="ECO:0000256" key="6">
    <source>
        <dbReference type="ARBA" id="ARBA00023139"/>
    </source>
</evidence>
<comment type="caution">
    <text evidence="11">The sequence shown here is derived from an EMBL/GenBank/DDBJ whole genome shotgun (WGS) entry which is preliminary data.</text>
</comment>